<accession>X1BQV5</accession>
<protein>
    <recommendedName>
        <fullName evidence="1">Molybdopterin dinucleotide-binding domain-containing protein</fullName>
    </recommendedName>
</protein>
<name>X1BQV5_9ZZZZ</name>
<organism evidence="2">
    <name type="scientific">marine sediment metagenome</name>
    <dbReference type="NCBI Taxonomy" id="412755"/>
    <lineage>
        <taxon>unclassified sequences</taxon>
        <taxon>metagenomes</taxon>
        <taxon>ecological metagenomes</taxon>
    </lineage>
</organism>
<dbReference type="EMBL" id="BART01012644">
    <property type="protein sequence ID" value="GAG83542.1"/>
    <property type="molecule type" value="Genomic_DNA"/>
</dbReference>
<gene>
    <name evidence="2" type="ORF">S01H4_26274</name>
</gene>
<dbReference type="AlphaFoldDB" id="X1BQV5"/>
<dbReference type="Pfam" id="PF01568">
    <property type="entry name" value="Molydop_binding"/>
    <property type="match status" value="1"/>
</dbReference>
<dbReference type="GO" id="GO:0043546">
    <property type="term" value="F:molybdopterin cofactor binding"/>
    <property type="evidence" value="ECO:0007669"/>
    <property type="project" value="InterPro"/>
</dbReference>
<dbReference type="InterPro" id="IPR009010">
    <property type="entry name" value="Asp_de-COase-like_dom_sf"/>
</dbReference>
<dbReference type="SUPFAM" id="SSF50692">
    <property type="entry name" value="ADC-like"/>
    <property type="match status" value="1"/>
</dbReference>
<sequence>MDFLLNTIRKIDNDQVKEHSFGNEQSLEENLAISFINPKDFDKLNLVASLHLKISNKQRNVVVKFEKDDNVPEKTITMPVSIWSNQLTEILNDELLMIPTVFASASSHDALINSLFFRIIGPVILF</sequence>
<evidence type="ECO:0000313" key="2">
    <source>
        <dbReference type="EMBL" id="GAG83542.1"/>
    </source>
</evidence>
<dbReference type="InterPro" id="IPR006657">
    <property type="entry name" value="MoPterin_dinucl-bd_dom"/>
</dbReference>
<feature type="domain" description="Molybdopterin dinucleotide-binding" evidence="1">
    <location>
        <begin position="5"/>
        <end position="99"/>
    </location>
</feature>
<dbReference type="Gene3D" id="2.40.40.20">
    <property type="match status" value="1"/>
</dbReference>
<evidence type="ECO:0000259" key="1">
    <source>
        <dbReference type="Pfam" id="PF01568"/>
    </source>
</evidence>
<proteinExistence type="predicted"/>
<comment type="caution">
    <text evidence="2">The sequence shown here is derived from an EMBL/GenBank/DDBJ whole genome shotgun (WGS) entry which is preliminary data.</text>
</comment>
<dbReference type="GO" id="GO:0016491">
    <property type="term" value="F:oxidoreductase activity"/>
    <property type="evidence" value="ECO:0007669"/>
    <property type="project" value="InterPro"/>
</dbReference>
<reference evidence="2" key="1">
    <citation type="journal article" date="2014" name="Front. Microbiol.">
        <title>High frequency of phylogenetically diverse reductive dehalogenase-homologous genes in deep subseafloor sedimentary metagenomes.</title>
        <authorList>
            <person name="Kawai M."/>
            <person name="Futagami T."/>
            <person name="Toyoda A."/>
            <person name="Takaki Y."/>
            <person name="Nishi S."/>
            <person name="Hori S."/>
            <person name="Arai W."/>
            <person name="Tsubouchi T."/>
            <person name="Morono Y."/>
            <person name="Uchiyama I."/>
            <person name="Ito T."/>
            <person name="Fujiyama A."/>
            <person name="Inagaki F."/>
            <person name="Takami H."/>
        </authorList>
    </citation>
    <scope>NUCLEOTIDE SEQUENCE</scope>
    <source>
        <strain evidence="2">Expedition CK06-06</strain>
    </source>
</reference>